<dbReference type="EMBL" id="MU129046">
    <property type="protein sequence ID" value="KAF9508972.1"/>
    <property type="molecule type" value="Genomic_DNA"/>
</dbReference>
<feature type="non-terminal residue" evidence="1">
    <location>
        <position position="1"/>
    </location>
</feature>
<dbReference type="Gene3D" id="3.30.420.10">
    <property type="entry name" value="Ribonuclease H-like superfamily/Ribonuclease H"/>
    <property type="match status" value="1"/>
</dbReference>
<evidence type="ECO:0000313" key="1">
    <source>
        <dbReference type="EMBL" id="KAF9508972.1"/>
    </source>
</evidence>
<dbReference type="Proteomes" id="UP000886523">
    <property type="component" value="Unassembled WGS sequence"/>
</dbReference>
<proteinExistence type="predicted"/>
<dbReference type="OrthoDB" id="2142724at2759"/>
<accession>A0A9P6DPG6</accession>
<organism evidence="1 2">
    <name type="scientific">Hydnum rufescens UP504</name>
    <dbReference type="NCBI Taxonomy" id="1448309"/>
    <lineage>
        <taxon>Eukaryota</taxon>
        <taxon>Fungi</taxon>
        <taxon>Dikarya</taxon>
        <taxon>Basidiomycota</taxon>
        <taxon>Agaricomycotina</taxon>
        <taxon>Agaricomycetes</taxon>
        <taxon>Cantharellales</taxon>
        <taxon>Hydnaceae</taxon>
        <taxon>Hydnum</taxon>
    </lineage>
</organism>
<protein>
    <recommendedName>
        <fullName evidence="3">Tc1-like transposase DDE domain-containing protein</fullName>
    </recommendedName>
</protein>
<gene>
    <name evidence="1" type="ORF">BS47DRAFT_1302133</name>
</gene>
<evidence type="ECO:0008006" key="3">
    <source>
        <dbReference type="Google" id="ProtNLM"/>
    </source>
</evidence>
<sequence>LLPALSSDGMIYLQIREGAFDTKAFLAFILDLLPCMQPFPGHNSVIVMDNCRIHKDPCILQAINDV</sequence>
<evidence type="ECO:0000313" key="2">
    <source>
        <dbReference type="Proteomes" id="UP000886523"/>
    </source>
</evidence>
<dbReference type="GO" id="GO:0003676">
    <property type="term" value="F:nucleic acid binding"/>
    <property type="evidence" value="ECO:0007669"/>
    <property type="project" value="InterPro"/>
</dbReference>
<dbReference type="InterPro" id="IPR036397">
    <property type="entry name" value="RNaseH_sf"/>
</dbReference>
<comment type="caution">
    <text evidence="1">The sequence shown here is derived from an EMBL/GenBank/DDBJ whole genome shotgun (WGS) entry which is preliminary data.</text>
</comment>
<reference evidence="1" key="1">
    <citation type="journal article" date="2020" name="Nat. Commun.">
        <title>Large-scale genome sequencing of mycorrhizal fungi provides insights into the early evolution of symbiotic traits.</title>
        <authorList>
            <person name="Miyauchi S."/>
            <person name="Kiss E."/>
            <person name="Kuo A."/>
            <person name="Drula E."/>
            <person name="Kohler A."/>
            <person name="Sanchez-Garcia M."/>
            <person name="Morin E."/>
            <person name="Andreopoulos B."/>
            <person name="Barry K.W."/>
            <person name="Bonito G."/>
            <person name="Buee M."/>
            <person name="Carver A."/>
            <person name="Chen C."/>
            <person name="Cichocki N."/>
            <person name="Clum A."/>
            <person name="Culley D."/>
            <person name="Crous P.W."/>
            <person name="Fauchery L."/>
            <person name="Girlanda M."/>
            <person name="Hayes R.D."/>
            <person name="Keri Z."/>
            <person name="LaButti K."/>
            <person name="Lipzen A."/>
            <person name="Lombard V."/>
            <person name="Magnuson J."/>
            <person name="Maillard F."/>
            <person name="Murat C."/>
            <person name="Nolan M."/>
            <person name="Ohm R.A."/>
            <person name="Pangilinan J."/>
            <person name="Pereira M.F."/>
            <person name="Perotto S."/>
            <person name="Peter M."/>
            <person name="Pfister S."/>
            <person name="Riley R."/>
            <person name="Sitrit Y."/>
            <person name="Stielow J.B."/>
            <person name="Szollosi G."/>
            <person name="Zifcakova L."/>
            <person name="Stursova M."/>
            <person name="Spatafora J.W."/>
            <person name="Tedersoo L."/>
            <person name="Vaario L.M."/>
            <person name="Yamada A."/>
            <person name="Yan M."/>
            <person name="Wang P."/>
            <person name="Xu J."/>
            <person name="Bruns T."/>
            <person name="Baldrian P."/>
            <person name="Vilgalys R."/>
            <person name="Dunand C."/>
            <person name="Henrissat B."/>
            <person name="Grigoriev I.V."/>
            <person name="Hibbett D."/>
            <person name="Nagy L.G."/>
            <person name="Martin F.M."/>
        </authorList>
    </citation>
    <scope>NUCLEOTIDE SEQUENCE</scope>
    <source>
        <strain evidence="1">UP504</strain>
    </source>
</reference>
<keyword evidence="2" id="KW-1185">Reference proteome</keyword>
<name>A0A9P6DPG6_9AGAM</name>
<dbReference type="AlphaFoldDB" id="A0A9P6DPG6"/>